<protein>
    <submittedName>
        <fullName evidence="1">Uncharacterized protein</fullName>
    </submittedName>
</protein>
<accession>A0A4Z2D165</accession>
<organism evidence="1 2">
    <name type="scientific">Schistosoma japonicum</name>
    <name type="common">Blood fluke</name>
    <dbReference type="NCBI Taxonomy" id="6182"/>
    <lineage>
        <taxon>Eukaryota</taxon>
        <taxon>Metazoa</taxon>
        <taxon>Spiralia</taxon>
        <taxon>Lophotrochozoa</taxon>
        <taxon>Platyhelminthes</taxon>
        <taxon>Trematoda</taxon>
        <taxon>Digenea</taxon>
        <taxon>Strigeidida</taxon>
        <taxon>Schistosomatoidea</taxon>
        <taxon>Schistosomatidae</taxon>
        <taxon>Schistosoma</taxon>
    </lineage>
</organism>
<reference evidence="1 2" key="1">
    <citation type="submission" date="2019-03" db="EMBL/GenBank/DDBJ databases">
        <title>An improved genome assembly of the fluke Schistosoma japonicum.</title>
        <authorList>
            <person name="Hu W."/>
            <person name="Luo F."/>
            <person name="Yin M."/>
            <person name="Mo X."/>
            <person name="Sun C."/>
            <person name="Wu Q."/>
            <person name="Zhu B."/>
            <person name="Xiang M."/>
            <person name="Wang J."/>
            <person name="Wang Y."/>
            <person name="Zhang T."/>
            <person name="Xu B."/>
            <person name="Zheng H."/>
            <person name="Feng Z."/>
        </authorList>
    </citation>
    <scope>NUCLEOTIDE SEQUENCE [LARGE SCALE GENOMIC DNA]</scope>
    <source>
        <strain evidence="1">HuSjv2</strain>
        <tissue evidence="1">Worms</tissue>
    </source>
</reference>
<gene>
    <name evidence="1" type="ORF">EWB00_005583</name>
</gene>
<feature type="non-terminal residue" evidence="1">
    <location>
        <position position="75"/>
    </location>
</feature>
<proteinExistence type="predicted"/>
<keyword evidence="2" id="KW-1185">Reference proteome</keyword>
<comment type="caution">
    <text evidence="1">The sequence shown here is derived from an EMBL/GenBank/DDBJ whole genome shotgun (WGS) entry which is preliminary data.</text>
</comment>
<dbReference type="AlphaFoldDB" id="A0A4Z2D165"/>
<evidence type="ECO:0000313" key="1">
    <source>
        <dbReference type="EMBL" id="TNN10204.1"/>
    </source>
</evidence>
<dbReference type="EMBL" id="SKCS01000366">
    <property type="protein sequence ID" value="TNN10204.1"/>
    <property type="molecule type" value="Genomic_DNA"/>
</dbReference>
<sequence length="75" mass="8874">MEYFVLLRVLERIQLISKSSKQRADDSDLLDEVLFNEINSLRKEYNQLRTVSADRFYGFFIHSFALKLKSEQAQA</sequence>
<dbReference type="Proteomes" id="UP000311919">
    <property type="component" value="Unassembled WGS sequence"/>
</dbReference>
<name>A0A4Z2D165_SCHJA</name>
<evidence type="ECO:0000313" key="2">
    <source>
        <dbReference type="Proteomes" id="UP000311919"/>
    </source>
</evidence>